<proteinExistence type="inferred from homology"/>
<keyword evidence="4" id="KW-1185">Reference proteome</keyword>
<evidence type="ECO:0000313" key="3">
    <source>
        <dbReference type="EMBL" id="ESO90256.1"/>
    </source>
</evidence>
<dbReference type="CDD" id="cd00077">
    <property type="entry name" value="HDc"/>
    <property type="match status" value="1"/>
</dbReference>
<dbReference type="RefSeq" id="XP_009058933.1">
    <property type="nucleotide sequence ID" value="XM_009060685.1"/>
</dbReference>
<dbReference type="SUPFAM" id="SSF109604">
    <property type="entry name" value="HD-domain/PDEase-like"/>
    <property type="match status" value="1"/>
</dbReference>
<dbReference type="GeneID" id="20232265"/>
<dbReference type="OMA" id="HEDMSER"/>
<dbReference type="GO" id="GO:0008832">
    <property type="term" value="F:dGTPase activity"/>
    <property type="evidence" value="ECO:0007669"/>
    <property type="project" value="TreeGrafter"/>
</dbReference>
<dbReference type="SMART" id="SM00471">
    <property type="entry name" value="HDc"/>
    <property type="match status" value="1"/>
</dbReference>
<dbReference type="EMBL" id="KB202444">
    <property type="protein sequence ID" value="ESO90256.1"/>
    <property type="molecule type" value="Genomic_DNA"/>
</dbReference>
<gene>
    <name evidence="3" type="ORF">LOTGIDRAFT_123571</name>
</gene>
<name>V4AAB9_LOTGI</name>
<feature type="non-terminal residue" evidence="3">
    <location>
        <position position="1"/>
    </location>
</feature>
<dbReference type="InterPro" id="IPR006674">
    <property type="entry name" value="HD_domain"/>
</dbReference>
<dbReference type="CTD" id="20232265"/>
<evidence type="ECO:0000256" key="1">
    <source>
        <dbReference type="ARBA" id="ARBA00005776"/>
    </source>
</evidence>
<reference evidence="3 4" key="1">
    <citation type="journal article" date="2013" name="Nature">
        <title>Insights into bilaterian evolution from three spiralian genomes.</title>
        <authorList>
            <person name="Simakov O."/>
            <person name="Marletaz F."/>
            <person name="Cho S.J."/>
            <person name="Edsinger-Gonzales E."/>
            <person name="Havlak P."/>
            <person name="Hellsten U."/>
            <person name="Kuo D.H."/>
            <person name="Larsson T."/>
            <person name="Lv J."/>
            <person name="Arendt D."/>
            <person name="Savage R."/>
            <person name="Osoegawa K."/>
            <person name="de Jong P."/>
            <person name="Grimwood J."/>
            <person name="Chapman J.A."/>
            <person name="Shapiro H."/>
            <person name="Aerts A."/>
            <person name="Otillar R.P."/>
            <person name="Terry A.Y."/>
            <person name="Boore J.L."/>
            <person name="Grigoriev I.V."/>
            <person name="Lindberg D.R."/>
            <person name="Seaver E.C."/>
            <person name="Weisblat D.A."/>
            <person name="Putnam N.H."/>
            <person name="Rokhsar D.S."/>
        </authorList>
    </citation>
    <scope>NUCLEOTIDE SEQUENCE [LARGE SCALE GENOMIC DNA]</scope>
</reference>
<dbReference type="Proteomes" id="UP000030746">
    <property type="component" value="Unassembled WGS sequence"/>
</dbReference>
<evidence type="ECO:0000259" key="2">
    <source>
        <dbReference type="SMART" id="SM00471"/>
    </source>
</evidence>
<dbReference type="Gene3D" id="1.10.3210.10">
    <property type="entry name" value="Hypothetical protein af1432"/>
    <property type="match status" value="1"/>
</dbReference>
<dbReference type="PANTHER" id="PTHR11373">
    <property type="entry name" value="DEOXYNUCLEOSIDE TRIPHOSPHATE TRIPHOSPHOHYDROLASE"/>
    <property type="match status" value="1"/>
</dbReference>
<dbReference type="Pfam" id="PF01966">
    <property type="entry name" value="HD"/>
    <property type="match status" value="1"/>
</dbReference>
<dbReference type="InterPro" id="IPR003607">
    <property type="entry name" value="HD/PDEase_dom"/>
</dbReference>
<feature type="domain" description="HD/PDEase" evidence="2">
    <location>
        <begin position="48"/>
        <end position="204"/>
    </location>
</feature>
<dbReference type="InterPro" id="IPR050135">
    <property type="entry name" value="dGTPase-like"/>
</dbReference>
<dbReference type="GO" id="GO:0005634">
    <property type="term" value="C:nucleus"/>
    <property type="evidence" value="ECO:0007669"/>
    <property type="project" value="TreeGrafter"/>
</dbReference>
<comment type="similarity">
    <text evidence="1">Belongs to the SAMHD1 family.</text>
</comment>
<evidence type="ECO:0000313" key="4">
    <source>
        <dbReference type="Proteomes" id="UP000030746"/>
    </source>
</evidence>
<accession>V4AAB9</accession>
<dbReference type="AlphaFoldDB" id="V4AAB9"/>
<dbReference type="GO" id="GO:0006203">
    <property type="term" value="P:dGTP catabolic process"/>
    <property type="evidence" value="ECO:0007669"/>
    <property type="project" value="TreeGrafter"/>
</dbReference>
<dbReference type="OrthoDB" id="9991235at2759"/>
<protein>
    <recommendedName>
        <fullName evidence="2">HD/PDEase domain-containing protein</fullName>
    </recommendedName>
</protein>
<dbReference type="PANTHER" id="PTHR11373:SF4">
    <property type="entry name" value="DEOXYNUCLEOSIDE TRIPHOSPHATE TRIPHOSPHOHYDROLASE SAMHD1"/>
    <property type="match status" value="1"/>
</dbReference>
<dbReference type="KEGG" id="lgi:LOTGIDRAFT_123571"/>
<organism evidence="3 4">
    <name type="scientific">Lottia gigantea</name>
    <name type="common">Giant owl limpet</name>
    <dbReference type="NCBI Taxonomy" id="225164"/>
    <lineage>
        <taxon>Eukaryota</taxon>
        <taxon>Metazoa</taxon>
        <taxon>Spiralia</taxon>
        <taxon>Lophotrochozoa</taxon>
        <taxon>Mollusca</taxon>
        <taxon>Gastropoda</taxon>
        <taxon>Patellogastropoda</taxon>
        <taxon>Lottioidea</taxon>
        <taxon>Lottiidae</taxon>
        <taxon>Lottia</taxon>
    </lineage>
</organism>
<sequence length="368" mass="42794">NLLQIFNDPVHGTIELHPLCVRIIDTPQFQRLRRIKQLGGGYSVFPGATHNRFEHSIGVAHLAKKMMEHLHQKQPELDITPVDILCVTIAGLCHDLGHGPLSHVFDQQFIPRMKPKTTWTHEEASIKMFDHLIEVNNLRPKFIEHGFSEETLDTDLKFIKELIYGILPVCYFLLFWYNIVSNKLSSVDVDKWDYFARDCLMVGMKSSFDHDRCMKMTKVIAYESEEGKPLAKHLCLRDKEVSNIYEMFHIRNNLHHQVYKHTVTLGVEMMHVEAFVLADESKVIKLPGKDGKKRKISDCIHDMVAFTKLTDNIFHQILYSTDKDLQKARELLERVENRQLYKCIGQTILPADFVTKVLNSIHFGFWLK</sequence>
<dbReference type="HOGENOM" id="CLU_026821_1_4_1"/>